<keyword evidence="3" id="KW-1185">Reference proteome</keyword>
<protein>
    <submittedName>
        <fullName evidence="2">Uncharacterized protein</fullName>
    </submittedName>
</protein>
<dbReference type="Proteomes" id="UP000007266">
    <property type="component" value="Linkage group 3"/>
</dbReference>
<reference evidence="2 3" key="1">
    <citation type="journal article" date="2008" name="Nature">
        <title>The genome of the model beetle and pest Tribolium castaneum.</title>
        <authorList>
            <consortium name="Tribolium Genome Sequencing Consortium"/>
            <person name="Richards S."/>
            <person name="Gibbs R.A."/>
            <person name="Weinstock G.M."/>
            <person name="Brown S.J."/>
            <person name="Denell R."/>
            <person name="Beeman R.W."/>
            <person name="Gibbs R."/>
            <person name="Beeman R.W."/>
            <person name="Brown S.J."/>
            <person name="Bucher G."/>
            <person name="Friedrich M."/>
            <person name="Grimmelikhuijzen C.J."/>
            <person name="Klingler M."/>
            <person name="Lorenzen M."/>
            <person name="Richards S."/>
            <person name="Roth S."/>
            <person name="Schroder R."/>
            <person name="Tautz D."/>
            <person name="Zdobnov E.M."/>
            <person name="Muzny D."/>
            <person name="Gibbs R.A."/>
            <person name="Weinstock G.M."/>
            <person name="Attaway T."/>
            <person name="Bell S."/>
            <person name="Buhay C.J."/>
            <person name="Chandrabose M.N."/>
            <person name="Chavez D."/>
            <person name="Clerk-Blankenburg K.P."/>
            <person name="Cree A."/>
            <person name="Dao M."/>
            <person name="Davis C."/>
            <person name="Chacko J."/>
            <person name="Dinh H."/>
            <person name="Dugan-Rocha S."/>
            <person name="Fowler G."/>
            <person name="Garner T.T."/>
            <person name="Garnes J."/>
            <person name="Gnirke A."/>
            <person name="Hawes A."/>
            <person name="Hernandez J."/>
            <person name="Hines S."/>
            <person name="Holder M."/>
            <person name="Hume J."/>
            <person name="Jhangiani S.N."/>
            <person name="Joshi V."/>
            <person name="Khan Z.M."/>
            <person name="Jackson L."/>
            <person name="Kovar C."/>
            <person name="Kowis A."/>
            <person name="Lee S."/>
            <person name="Lewis L.R."/>
            <person name="Margolis J."/>
            <person name="Morgan M."/>
            <person name="Nazareth L.V."/>
            <person name="Nguyen N."/>
            <person name="Okwuonu G."/>
            <person name="Parker D."/>
            <person name="Richards S."/>
            <person name="Ruiz S.J."/>
            <person name="Santibanez J."/>
            <person name="Savard J."/>
            <person name="Scherer S.E."/>
            <person name="Schneider B."/>
            <person name="Sodergren E."/>
            <person name="Tautz D."/>
            <person name="Vattahil S."/>
            <person name="Villasana D."/>
            <person name="White C.S."/>
            <person name="Wright R."/>
            <person name="Park Y."/>
            <person name="Beeman R.W."/>
            <person name="Lord J."/>
            <person name="Oppert B."/>
            <person name="Lorenzen M."/>
            <person name="Brown S."/>
            <person name="Wang L."/>
            <person name="Savard J."/>
            <person name="Tautz D."/>
            <person name="Richards S."/>
            <person name="Weinstock G."/>
            <person name="Gibbs R.A."/>
            <person name="Liu Y."/>
            <person name="Worley K."/>
            <person name="Weinstock G."/>
            <person name="Elsik C.G."/>
            <person name="Reese J.T."/>
            <person name="Elhaik E."/>
            <person name="Landan G."/>
            <person name="Graur D."/>
            <person name="Arensburger P."/>
            <person name="Atkinson P."/>
            <person name="Beeman R.W."/>
            <person name="Beidler J."/>
            <person name="Brown S.J."/>
            <person name="Demuth J.P."/>
            <person name="Drury D.W."/>
            <person name="Du Y.Z."/>
            <person name="Fujiwara H."/>
            <person name="Lorenzen M."/>
            <person name="Maselli V."/>
            <person name="Osanai M."/>
            <person name="Park Y."/>
            <person name="Robertson H.M."/>
            <person name="Tu Z."/>
            <person name="Wang J.J."/>
            <person name="Wang S."/>
            <person name="Richards S."/>
            <person name="Song H."/>
            <person name="Zhang L."/>
            <person name="Sodergren E."/>
            <person name="Werner D."/>
            <person name="Stanke M."/>
            <person name="Morgenstern B."/>
            <person name="Solovyev V."/>
            <person name="Kosarev P."/>
            <person name="Brown G."/>
            <person name="Chen H.C."/>
            <person name="Ermolaeva O."/>
            <person name="Hlavina W."/>
            <person name="Kapustin Y."/>
            <person name="Kiryutin B."/>
            <person name="Kitts P."/>
            <person name="Maglott D."/>
            <person name="Pruitt K."/>
            <person name="Sapojnikov V."/>
            <person name="Souvorov A."/>
            <person name="Mackey A.J."/>
            <person name="Waterhouse R.M."/>
            <person name="Wyder S."/>
            <person name="Zdobnov E.M."/>
            <person name="Zdobnov E.M."/>
            <person name="Wyder S."/>
            <person name="Kriventseva E.V."/>
            <person name="Kadowaki T."/>
            <person name="Bork P."/>
            <person name="Aranda M."/>
            <person name="Bao R."/>
            <person name="Beermann A."/>
            <person name="Berns N."/>
            <person name="Bolognesi R."/>
            <person name="Bonneton F."/>
            <person name="Bopp D."/>
            <person name="Brown S.J."/>
            <person name="Bucher G."/>
            <person name="Butts T."/>
            <person name="Chaumot A."/>
            <person name="Denell R.E."/>
            <person name="Ferrier D.E."/>
            <person name="Friedrich M."/>
            <person name="Gordon C.M."/>
            <person name="Jindra M."/>
            <person name="Klingler M."/>
            <person name="Lan Q."/>
            <person name="Lattorff H.M."/>
            <person name="Laudet V."/>
            <person name="von Levetsow C."/>
            <person name="Liu Z."/>
            <person name="Lutz R."/>
            <person name="Lynch J.A."/>
            <person name="da Fonseca R.N."/>
            <person name="Posnien N."/>
            <person name="Reuter R."/>
            <person name="Roth S."/>
            <person name="Savard J."/>
            <person name="Schinko J.B."/>
            <person name="Schmitt C."/>
            <person name="Schoppmeier M."/>
            <person name="Schroder R."/>
            <person name="Shippy T.D."/>
            <person name="Simonnet F."/>
            <person name="Marques-Souza H."/>
            <person name="Tautz D."/>
            <person name="Tomoyasu Y."/>
            <person name="Trauner J."/>
            <person name="Van der Zee M."/>
            <person name="Vervoort M."/>
            <person name="Wittkopp N."/>
            <person name="Wimmer E.A."/>
            <person name="Yang X."/>
            <person name="Jones A.K."/>
            <person name="Sattelle D.B."/>
            <person name="Ebert P.R."/>
            <person name="Nelson D."/>
            <person name="Scott J.G."/>
            <person name="Beeman R.W."/>
            <person name="Muthukrishnan S."/>
            <person name="Kramer K.J."/>
            <person name="Arakane Y."/>
            <person name="Beeman R.W."/>
            <person name="Zhu Q."/>
            <person name="Hogenkamp D."/>
            <person name="Dixit R."/>
            <person name="Oppert B."/>
            <person name="Jiang H."/>
            <person name="Zou Z."/>
            <person name="Marshall J."/>
            <person name="Elpidina E."/>
            <person name="Vinokurov K."/>
            <person name="Oppert C."/>
            <person name="Zou Z."/>
            <person name="Evans J."/>
            <person name="Lu Z."/>
            <person name="Zhao P."/>
            <person name="Sumathipala N."/>
            <person name="Altincicek B."/>
            <person name="Vilcinskas A."/>
            <person name="Williams M."/>
            <person name="Hultmark D."/>
            <person name="Hetru C."/>
            <person name="Jiang H."/>
            <person name="Grimmelikhuijzen C.J."/>
            <person name="Hauser F."/>
            <person name="Cazzamali G."/>
            <person name="Williamson M."/>
            <person name="Park Y."/>
            <person name="Li B."/>
            <person name="Tanaka Y."/>
            <person name="Predel R."/>
            <person name="Neupert S."/>
            <person name="Schachtner J."/>
            <person name="Verleyen P."/>
            <person name="Raible F."/>
            <person name="Bork P."/>
            <person name="Friedrich M."/>
            <person name="Walden K.K."/>
            <person name="Robertson H.M."/>
            <person name="Angeli S."/>
            <person name="Foret S."/>
            <person name="Bucher G."/>
            <person name="Schuetz S."/>
            <person name="Maleszka R."/>
            <person name="Wimmer E.A."/>
            <person name="Beeman R.W."/>
            <person name="Lorenzen M."/>
            <person name="Tomoyasu Y."/>
            <person name="Miller S.C."/>
            <person name="Grossmann D."/>
            <person name="Bucher G."/>
        </authorList>
    </citation>
    <scope>NUCLEOTIDE SEQUENCE [LARGE SCALE GENOMIC DNA]</scope>
    <source>
        <strain evidence="2 3">Georgia GA2</strain>
    </source>
</reference>
<accession>A0A139WKS5</accession>
<evidence type="ECO:0000313" key="2">
    <source>
        <dbReference type="EMBL" id="KYB28550.1"/>
    </source>
</evidence>
<reference evidence="2 3" key="2">
    <citation type="journal article" date="2010" name="Nucleic Acids Res.">
        <title>BeetleBase in 2010: revisions to provide comprehensive genomic information for Tribolium castaneum.</title>
        <authorList>
            <person name="Kim H.S."/>
            <person name="Murphy T."/>
            <person name="Xia J."/>
            <person name="Caragea D."/>
            <person name="Park Y."/>
            <person name="Beeman R.W."/>
            <person name="Lorenzen M.D."/>
            <person name="Butcher S."/>
            <person name="Manak J.R."/>
            <person name="Brown S.J."/>
        </authorList>
    </citation>
    <scope>GENOME REANNOTATION</scope>
    <source>
        <strain evidence="2 3">Georgia GA2</strain>
    </source>
</reference>
<sequence>MEDREGETERRAEKARKSIFKVSHVSVAVGLSNLEMVNWKIKGKPFKSKFAPPNHKFQPPPNIKPIYFDNKDPQPSKDTEQK</sequence>
<feature type="compositionally biased region" description="Basic and acidic residues" evidence="1">
    <location>
        <begin position="69"/>
        <end position="82"/>
    </location>
</feature>
<name>A0A139WKS5_TRICA</name>
<evidence type="ECO:0000313" key="3">
    <source>
        <dbReference type="Proteomes" id="UP000007266"/>
    </source>
</evidence>
<organism evidence="2 3">
    <name type="scientific">Tribolium castaneum</name>
    <name type="common">Red flour beetle</name>
    <dbReference type="NCBI Taxonomy" id="7070"/>
    <lineage>
        <taxon>Eukaryota</taxon>
        <taxon>Metazoa</taxon>
        <taxon>Ecdysozoa</taxon>
        <taxon>Arthropoda</taxon>
        <taxon>Hexapoda</taxon>
        <taxon>Insecta</taxon>
        <taxon>Pterygota</taxon>
        <taxon>Neoptera</taxon>
        <taxon>Endopterygota</taxon>
        <taxon>Coleoptera</taxon>
        <taxon>Polyphaga</taxon>
        <taxon>Cucujiformia</taxon>
        <taxon>Tenebrionidae</taxon>
        <taxon>Tenebrionidae incertae sedis</taxon>
        <taxon>Tribolium</taxon>
    </lineage>
</organism>
<gene>
    <name evidence="2" type="primary">AUGUSTUS-3.0.2_32525</name>
    <name evidence="2" type="ORF">TcasGA2_TC032525</name>
</gene>
<proteinExistence type="predicted"/>
<dbReference type="InParanoid" id="A0A139WKS5"/>
<dbReference type="EMBL" id="KQ971324">
    <property type="protein sequence ID" value="KYB28550.1"/>
    <property type="molecule type" value="Genomic_DNA"/>
</dbReference>
<evidence type="ECO:0000256" key="1">
    <source>
        <dbReference type="SAM" id="MobiDB-lite"/>
    </source>
</evidence>
<feature type="region of interest" description="Disordered" evidence="1">
    <location>
        <begin position="45"/>
        <end position="82"/>
    </location>
</feature>
<dbReference type="AlphaFoldDB" id="A0A139WKS5"/>